<feature type="transmembrane region" description="Helical" evidence="2">
    <location>
        <begin position="15"/>
        <end position="33"/>
    </location>
</feature>
<sequence>MSWIVIGDGPVMQRIFGKTVAIIVTAAATITVFSSNSSSNINYTSGLNYSRSSNSDCGVDMNNSDGKPK</sequence>
<protein>
    <submittedName>
        <fullName evidence="3">Uncharacterized protein</fullName>
    </submittedName>
</protein>
<keyword evidence="4" id="KW-1185">Reference proteome</keyword>
<evidence type="ECO:0000256" key="1">
    <source>
        <dbReference type="SAM" id="MobiDB-lite"/>
    </source>
</evidence>
<dbReference type="EMBL" id="JAIXMP010000001">
    <property type="protein sequence ID" value="KAI9278865.1"/>
    <property type="molecule type" value="Genomic_DNA"/>
</dbReference>
<dbReference type="Proteomes" id="UP001209540">
    <property type="component" value="Unassembled WGS sequence"/>
</dbReference>
<evidence type="ECO:0000256" key="2">
    <source>
        <dbReference type="SAM" id="Phobius"/>
    </source>
</evidence>
<reference evidence="3" key="2">
    <citation type="submission" date="2023-02" db="EMBL/GenBank/DDBJ databases">
        <authorList>
            <consortium name="DOE Joint Genome Institute"/>
            <person name="Mondo S.J."/>
            <person name="Chang Y."/>
            <person name="Wang Y."/>
            <person name="Ahrendt S."/>
            <person name="Andreopoulos W."/>
            <person name="Barry K."/>
            <person name="Beard J."/>
            <person name="Benny G.L."/>
            <person name="Blankenship S."/>
            <person name="Bonito G."/>
            <person name="Cuomo C."/>
            <person name="Desiro A."/>
            <person name="Gervers K.A."/>
            <person name="Hundley H."/>
            <person name="Kuo A."/>
            <person name="LaButti K."/>
            <person name="Lang B.F."/>
            <person name="Lipzen A."/>
            <person name="O'Donnell K."/>
            <person name="Pangilinan J."/>
            <person name="Reynolds N."/>
            <person name="Sandor L."/>
            <person name="Smith M.W."/>
            <person name="Tsang A."/>
            <person name="Grigoriev I.V."/>
            <person name="Stajich J.E."/>
            <person name="Spatafora J.W."/>
        </authorList>
    </citation>
    <scope>NUCLEOTIDE SEQUENCE</scope>
    <source>
        <strain evidence="3">RSA 2281</strain>
    </source>
</reference>
<keyword evidence="2" id="KW-0812">Transmembrane</keyword>
<comment type="caution">
    <text evidence="3">The sequence shown here is derived from an EMBL/GenBank/DDBJ whole genome shotgun (WGS) entry which is preliminary data.</text>
</comment>
<organism evidence="3 4">
    <name type="scientific">Phascolomyces articulosus</name>
    <dbReference type="NCBI Taxonomy" id="60185"/>
    <lineage>
        <taxon>Eukaryota</taxon>
        <taxon>Fungi</taxon>
        <taxon>Fungi incertae sedis</taxon>
        <taxon>Mucoromycota</taxon>
        <taxon>Mucoromycotina</taxon>
        <taxon>Mucoromycetes</taxon>
        <taxon>Mucorales</taxon>
        <taxon>Lichtheimiaceae</taxon>
        <taxon>Phascolomyces</taxon>
    </lineage>
</organism>
<accession>A0AAD5PJK6</accession>
<feature type="region of interest" description="Disordered" evidence="1">
    <location>
        <begin position="49"/>
        <end position="69"/>
    </location>
</feature>
<proteinExistence type="predicted"/>
<name>A0AAD5PJK6_9FUNG</name>
<evidence type="ECO:0000313" key="3">
    <source>
        <dbReference type="EMBL" id="KAI9278865.1"/>
    </source>
</evidence>
<evidence type="ECO:0000313" key="4">
    <source>
        <dbReference type="Proteomes" id="UP001209540"/>
    </source>
</evidence>
<dbReference type="AlphaFoldDB" id="A0AAD5PJK6"/>
<gene>
    <name evidence="3" type="ORF">BDA99DRAFT_554466</name>
</gene>
<keyword evidence="2" id="KW-0472">Membrane</keyword>
<keyword evidence="2" id="KW-1133">Transmembrane helix</keyword>
<reference evidence="3" key="1">
    <citation type="journal article" date="2022" name="IScience">
        <title>Evolution of zygomycete secretomes and the origins of terrestrial fungal ecologies.</title>
        <authorList>
            <person name="Chang Y."/>
            <person name="Wang Y."/>
            <person name="Mondo S."/>
            <person name="Ahrendt S."/>
            <person name="Andreopoulos W."/>
            <person name="Barry K."/>
            <person name="Beard J."/>
            <person name="Benny G.L."/>
            <person name="Blankenship S."/>
            <person name="Bonito G."/>
            <person name="Cuomo C."/>
            <person name="Desiro A."/>
            <person name="Gervers K.A."/>
            <person name="Hundley H."/>
            <person name="Kuo A."/>
            <person name="LaButti K."/>
            <person name="Lang B.F."/>
            <person name="Lipzen A."/>
            <person name="O'Donnell K."/>
            <person name="Pangilinan J."/>
            <person name="Reynolds N."/>
            <person name="Sandor L."/>
            <person name="Smith M.E."/>
            <person name="Tsang A."/>
            <person name="Grigoriev I.V."/>
            <person name="Stajich J.E."/>
            <person name="Spatafora J.W."/>
        </authorList>
    </citation>
    <scope>NUCLEOTIDE SEQUENCE</scope>
    <source>
        <strain evidence="3">RSA 2281</strain>
    </source>
</reference>